<protein>
    <submittedName>
        <fullName evidence="2">General secretion pathway protein I</fullName>
    </submittedName>
</protein>
<keyword evidence="1" id="KW-1133">Transmembrane helix</keyword>
<evidence type="ECO:0000313" key="2">
    <source>
        <dbReference type="EMBL" id="SES66418.1"/>
    </source>
</evidence>
<evidence type="ECO:0000313" key="3">
    <source>
        <dbReference type="Proteomes" id="UP000182332"/>
    </source>
</evidence>
<feature type="transmembrane region" description="Helical" evidence="1">
    <location>
        <begin position="12"/>
        <end position="33"/>
    </location>
</feature>
<proteinExistence type="predicted"/>
<organism evidence="2 3">
    <name type="scientific">Pseudomonas graminis</name>
    <dbReference type="NCBI Taxonomy" id="158627"/>
    <lineage>
        <taxon>Bacteria</taxon>
        <taxon>Pseudomonadati</taxon>
        <taxon>Pseudomonadota</taxon>
        <taxon>Gammaproteobacteria</taxon>
        <taxon>Pseudomonadales</taxon>
        <taxon>Pseudomonadaceae</taxon>
        <taxon>Pseudomonas</taxon>
    </lineage>
</organism>
<dbReference type="Proteomes" id="UP000182332">
    <property type="component" value="Unassembled WGS sequence"/>
</dbReference>
<gene>
    <name evidence="2" type="ORF">SAMN05216197_101164</name>
</gene>
<dbReference type="RefSeq" id="WP_074883363.1">
    <property type="nucleotide sequence ID" value="NZ_FOHW01000001.1"/>
</dbReference>
<keyword evidence="1" id="KW-0812">Transmembrane</keyword>
<keyword evidence="1" id="KW-0472">Membrane</keyword>
<dbReference type="InterPro" id="IPR045584">
    <property type="entry name" value="Pilin-like"/>
</dbReference>
<sequence>MSARIGQSGFTLLEMLAALVVMALCSGVLLMGFGQSARSLQQVDRADRLSQAARSVLDDQAVGALQAGLSNGVMDDGIEWAMNVWALPTDAGQPRMLRVNVIVSEGRHQARFSTLRLVNPAKAGAQ</sequence>
<dbReference type="NCBIfam" id="TIGR02532">
    <property type="entry name" value="IV_pilin_GFxxxE"/>
    <property type="match status" value="1"/>
</dbReference>
<dbReference type="Pfam" id="PF07963">
    <property type="entry name" value="N_methyl"/>
    <property type="match status" value="1"/>
</dbReference>
<dbReference type="InterPro" id="IPR012902">
    <property type="entry name" value="N_methyl_site"/>
</dbReference>
<dbReference type="AlphaFoldDB" id="A0A1H9YBS3"/>
<reference evidence="2 3" key="1">
    <citation type="submission" date="2016-10" db="EMBL/GenBank/DDBJ databases">
        <authorList>
            <person name="de Groot N.N."/>
        </authorList>
    </citation>
    <scope>NUCLEOTIDE SEQUENCE [LARGE SCALE GENOMIC DNA]</scope>
    <source>
        <strain evidence="2 3">DSM 11363</strain>
    </source>
</reference>
<evidence type="ECO:0000256" key="1">
    <source>
        <dbReference type="SAM" id="Phobius"/>
    </source>
</evidence>
<dbReference type="SUPFAM" id="SSF54523">
    <property type="entry name" value="Pili subunits"/>
    <property type="match status" value="1"/>
</dbReference>
<name>A0A1H9YBS3_9PSED</name>
<accession>A0A1H9YBS3</accession>
<dbReference type="OrthoDB" id="7013103at2"/>
<dbReference type="EMBL" id="FOHW01000001">
    <property type="protein sequence ID" value="SES66418.1"/>
    <property type="molecule type" value="Genomic_DNA"/>
</dbReference>